<dbReference type="GO" id="GO:0005634">
    <property type="term" value="C:nucleus"/>
    <property type="evidence" value="ECO:0007669"/>
    <property type="project" value="UniProtKB-SubCell"/>
</dbReference>
<feature type="compositionally biased region" description="Polar residues" evidence="7">
    <location>
        <begin position="93"/>
        <end position="103"/>
    </location>
</feature>
<evidence type="ECO:0000256" key="1">
    <source>
        <dbReference type="ARBA" id="ARBA00004123"/>
    </source>
</evidence>
<feature type="domain" description="Zn(2)-C6 fungal-type" evidence="8">
    <location>
        <begin position="239"/>
        <end position="271"/>
    </location>
</feature>
<dbReference type="PANTHER" id="PTHR31845:SF19">
    <property type="entry name" value="TRANSCRIPTION FACTOR DOMAIN-CONTAINING PROTEIN"/>
    <property type="match status" value="1"/>
</dbReference>
<dbReference type="EMBL" id="JACETU010000007">
    <property type="protein sequence ID" value="KAF7424655.1"/>
    <property type="molecule type" value="Genomic_DNA"/>
</dbReference>
<dbReference type="PROSITE" id="PS50048">
    <property type="entry name" value="ZN2_CY6_FUNGAL_2"/>
    <property type="match status" value="1"/>
</dbReference>
<reference evidence="9" key="1">
    <citation type="submission" date="2019-07" db="EMBL/GenBank/DDBJ databases">
        <authorList>
            <person name="Palmer J.M."/>
        </authorList>
    </citation>
    <scope>NUCLEOTIDE SEQUENCE</scope>
    <source>
        <strain evidence="9">PC9</strain>
    </source>
</reference>
<feature type="region of interest" description="Disordered" evidence="7">
    <location>
        <begin position="307"/>
        <end position="371"/>
    </location>
</feature>
<dbReference type="InterPro" id="IPR036864">
    <property type="entry name" value="Zn2-C6_fun-type_DNA-bd_sf"/>
</dbReference>
<feature type="region of interest" description="Disordered" evidence="7">
    <location>
        <begin position="933"/>
        <end position="994"/>
    </location>
</feature>
<dbReference type="InterPro" id="IPR007219">
    <property type="entry name" value="XnlR_reg_dom"/>
</dbReference>
<dbReference type="Proteomes" id="UP000623687">
    <property type="component" value="Unassembled WGS sequence"/>
</dbReference>
<keyword evidence="10" id="KW-1185">Reference proteome</keyword>
<evidence type="ECO:0000313" key="9">
    <source>
        <dbReference type="EMBL" id="KAF7424655.1"/>
    </source>
</evidence>
<dbReference type="OrthoDB" id="39175at2759"/>
<proteinExistence type="predicted"/>
<dbReference type="SUPFAM" id="SSF57701">
    <property type="entry name" value="Zn2/Cys6 DNA-binding domain"/>
    <property type="match status" value="1"/>
</dbReference>
<feature type="compositionally biased region" description="Low complexity" evidence="7">
    <location>
        <begin position="968"/>
        <end position="984"/>
    </location>
</feature>
<evidence type="ECO:0000256" key="3">
    <source>
        <dbReference type="ARBA" id="ARBA00023015"/>
    </source>
</evidence>
<name>A0A8H6ZUR1_PLEOS</name>
<dbReference type="GeneID" id="59379783"/>
<keyword evidence="3" id="KW-0805">Transcription regulation</keyword>
<keyword evidence="5" id="KW-0804">Transcription</keyword>
<dbReference type="RefSeq" id="XP_036628849.1">
    <property type="nucleotide sequence ID" value="XM_036779460.1"/>
</dbReference>
<evidence type="ECO:0000256" key="6">
    <source>
        <dbReference type="ARBA" id="ARBA00023242"/>
    </source>
</evidence>
<feature type="compositionally biased region" description="Polar residues" evidence="7">
    <location>
        <begin position="40"/>
        <end position="51"/>
    </location>
</feature>
<evidence type="ECO:0000256" key="7">
    <source>
        <dbReference type="SAM" id="MobiDB-lite"/>
    </source>
</evidence>
<dbReference type="AlphaFoldDB" id="A0A8H6ZUR1"/>
<organism evidence="9 10">
    <name type="scientific">Pleurotus ostreatus</name>
    <name type="common">Oyster mushroom</name>
    <name type="synonym">White-rot fungus</name>
    <dbReference type="NCBI Taxonomy" id="5322"/>
    <lineage>
        <taxon>Eukaryota</taxon>
        <taxon>Fungi</taxon>
        <taxon>Dikarya</taxon>
        <taxon>Basidiomycota</taxon>
        <taxon>Agaricomycotina</taxon>
        <taxon>Agaricomycetes</taxon>
        <taxon>Agaricomycetidae</taxon>
        <taxon>Agaricales</taxon>
        <taxon>Pleurotineae</taxon>
        <taxon>Pleurotaceae</taxon>
        <taxon>Pleurotus</taxon>
    </lineage>
</organism>
<dbReference type="InterPro" id="IPR001138">
    <property type="entry name" value="Zn2Cys6_DnaBD"/>
</dbReference>
<feature type="compositionally biased region" description="Low complexity" evidence="7">
    <location>
        <begin position="77"/>
        <end position="86"/>
    </location>
</feature>
<evidence type="ECO:0000256" key="2">
    <source>
        <dbReference type="ARBA" id="ARBA00022723"/>
    </source>
</evidence>
<feature type="compositionally biased region" description="Polar residues" evidence="7">
    <location>
        <begin position="348"/>
        <end position="359"/>
    </location>
</feature>
<keyword evidence="2" id="KW-0479">Metal-binding</keyword>
<dbReference type="InterPro" id="IPR051089">
    <property type="entry name" value="prtT"/>
</dbReference>
<dbReference type="GO" id="GO:0006351">
    <property type="term" value="P:DNA-templated transcription"/>
    <property type="evidence" value="ECO:0007669"/>
    <property type="project" value="InterPro"/>
</dbReference>
<dbReference type="GO" id="GO:0008270">
    <property type="term" value="F:zinc ion binding"/>
    <property type="evidence" value="ECO:0007669"/>
    <property type="project" value="InterPro"/>
</dbReference>
<feature type="compositionally biased region" description="Polar residues" evidence="7">
    <location>
        <begin position="1"/>
        <end position="26"/>
    </location>
</feature>
<dbReference type="CDD" id="cd12148">
    <property type="entry name" value="fungal_TF_MHR"/>
    <property type="match status" value="1"/>
</dbReference>
<dbReference type="PROSITE" id="PS00463">
    <property type="entry name" value="ZN2_CY6_FUNGAL_1"/>
    <property type="match status" value="1"/>
</dbReference>
<dbReference type="PANTHER" id="PTHR31845">
    <property type="entry name" value="FINGER DOMAIN PROTEIN, PUTATIVE-RELATED"/>
    <property type="match status" value="1"/>
</dbReference>
<dbReference type="GO" id="GO:0000981">
    <property type="term" value="F:DNA-binding transcription factor activity, RNA polymerase II-specific"/>
    <property type="evidence" value="ECO:0007669"/>
    <property type="project" value="InterPro"/>
</dbReference>
<dbReference type="Gene3D" id="4.10.240.10">
    <property type="entry name" value="Zn(2)-C6 fungal-type DNA-binding domain"/>
    <property type="match status" value="1"/>
</dbReference>
<dbReference type="CDD" id="cd00067">
    <property type="entry name" value="GAL4"/>
    <property type="match status" value="1"/>
</dbReference>
<feature type="compositionally biased region" description="Polar residues" evidence="7">
    <location>
        <begin position="130"/>
        <end position="143"/>
    </location>
</feature>
<evidence type="ECO:0000259" key="8">
    <source>
        <dbReference type="PROSITE" id="PS50048"/>
    </source>
</evidence>
<feature type="compositionally biased region" description="Basic and acidic residues" evidence="7">
    <location>
        <begin position="207"/>
        <end position="219"/>
    </location>
</feature>
<evidence type="ECO:0000256" key="5">
    <source>
        <dbReference type="ARBA" id="ARBA00023163"/>
    </source>
</evidence>
<keyword evidence="4" id="KW-0238">DNA-binding</keyword>
<dbReference type="Pfam" id="PF04082">
    <property type="entry name" value="Fungal_trans"/>
    <property type="match status" value="1"/>
</dbReference>
<dbReference type="VEuPathDB" id="FungiDB:PC9H_009965"/>
<feature type="compositionally biased region" description="Polar residues" evidence="7">
    <location>
        <begin position="307"/>
        <end position="340"/>
    </location>
</feature>
<dbReference type="SMART" id="SM00906">
    <property type="entry name" value="Fungal_trans"/>
    <property type="match status" value="1"/>
</dbReference>
<gene>
    <name evidence="9" type="ORF">PC9H_009965</name>
</gene>
<comment type="caution">
    <text evidence="9">The sequence shown here is derived from an EMBL/GenBank/DDBJ whole genome shotgun (WGS) entry which is preliminary data.</text>
</comment>
<dbReference type="GO" id="GO:0000976">
    <property type="term" value="F:transcription cis-regulatory region binding"/>
    <property type="evidence" value="ECO:0007669"/>
    <property type="project" value="TreeGrafter"/>
</dbReference>
<feature type="region of interest" description="Disordered" evidence="7">
    <location>
        <begin position="440"/>
        <end position="475"/>
    </location>
</feature>
<protein>
    <recommendedName>
        <fullName evidence="8">Zn(2)-C6 fungal-type domain-containing protein</fullName>
    </recommendedName>
</protein>
<evidence type="ECO:0000256" key="4">
    <source>
        <dbReference type="ARBA" id="ARBA00023125"/>
    </source>
</evidence>
<feature type="compositionally biased region" description="Polar residues" evidence="7">
    <location>
        <begin position="112"/>
        <end position="121"/>
    </location>
</feature>
<accession>A0A8H6ZUR1</accession>
<feature type="region of interest" description="Disordered" evidence="7">
    <location>
        <begin position="1"/>
        <end position="153"/>
    </location>
</feature>
<evidence type="ECO:0000313" key="10">
    <source>
        <dbReference type="Proteomes" id="UP000623687"/>
    </source>
</evidence>
<sequence length="1099" mass="121355">MSNGYAGPSSWQSQAHPSYTHHSQLQLEHELDYSGDSAAADNQGQASQSTGMYGASYQYSQQQHHHHQQQSVPAFSPPLNNFNQNAPQPPQQRVPSFGSSNFGVPTFFGPISSEQVQNAGASFNPPRPYHSSNPSYEYDSQSRPGPLAPSALHPVDAAPATYLATSPLPMQETFPTSPPPSGFTHGQQSTYYPPHDPAPGPGISKRPRSDHTEDARGDDHDDDSGNNDSKESKAKPPGACARCKGLKVRCEFRTDTDPCKRCLNGGHDCVVPGRKKRRTPPKREHLLNQIRDQADEIHKLMAQLEAMSSQGTTAQQNQPSPASIGASTYPSGSTVPSTTGADLHSPVLSPTSAQSSYFSDINGKTHEGTPETTKAVADWIAKARDTLLQFDGFLGAVPKRLVVEEDYEDTGSDSDDYEYVDAEEGDEEMPEAYVISVQNDGEAQPPADGRKIRHQLSGTSLNGKRKESEDLVSRPPAQSPFGIFATMLKKALPETETNEGSKPEVGVANPDFFKRLSSQQQFPHILTRGIITLPEAEQLFKIYYDRMNLSVSLLDPVLYTAATTCARSPFLFTVICAIASRFYTERPGLYSDIMHYAQLAAGTALISGPKNIEAVQAYILLSLYPVPARRWEEDRGWLYLGLAIRFAVDLNLHHPSSAKPQNEAHAREMLNRTRVWLNCFNLDRSTGSQYGKAAIIPNTDYVANHSEDWWRSSPYNMDKFDIHICGYNAELRVMAAFTAKIYSDPNHPTGLNKDVDFERHATATDEELQRLGSKWFNVLDQMDMSDEQFCFRTGLLKLAYSYARMVALSYAFQHAFGKAGMDENPFLTRCLTAATDVVTTVVDNIGRPNQRKFLRHGPEAQSVFVTFAAAFLVKLLQPKFATYLSLQQRLDIRRHVMNVIELFGGPEVALDDRHGPKLYARFLKNLLNSPMAKVDTSGTSPMPRQKSSHRSKSASMTPEPDRALDLQSSTLTSYPSPSTGSYTLSPPPTQLAMSFDRFAPQGGAIDPFIGNFPAGQSNISAQDAVGVTMNIQEYLQPVLPYDNDIVQGIQALTDPSVWQSIADPGYSWLTQFSQATTMHMNGAQTSNPTMYENHSQRRQ</sequence>
<dbReference type="SMART" id="SM00066">
    <property type="entry name" value="GAL4"/>
    <property type="match status" value="1"/>
</dbReference>
<keyword evidence="6" id="KW-0539">Nucleus</keyword>
<feature type="region of interest" description="Disordered" evidence="7">
    <location>
        <begin position="168"/>
        <end position="240"/>
    </location>
</feature>
<comment type="subcellular location">
    <subcellularLocation>
        <location evidence="1">Nucleus</location>
    </subcellularLocation>
</comment>